<feature type="compositionally biased region" description="Basic and acidic residues" evidence="1">
    <location>
        <begin position="17"/>
        <end position="28"/>
    </location>
</feature>
<feature type="compositionally biased region" description="Polar residues" evidence="1">
    <location>
        <begin position="113"/>
        <end position="131"/>
    </location>
</feature>
<proteinExistence type="predicted"/>
<gene>
    <name evidence="2" type="ORF">G7Y89_g10452</name>
</gene>
<evidence type="ECO:0000256" key="1">
    <source>
        <dbReference type="SAM" id="MobiDB-lite"/>
    </source>
</evidence>
<feature type="compositionally biased region" description="Polar residues" evidence="1">
    <location>
        <begin position="74"/>
        <end position="85"/>
    </location>
</feature>
<feature type="region of interest" description="Disordered" evidence="1">
    <location>
        <begin position="74"/>
        <end position="163"/>
    </location>
</feature>
<feature type="region of interest" description="Disordered" evidence="1">
    <location>
        <begin position="1"/>
        <end position="39"/>
    </location>
</feature>
<name>A0A8H4W0Y1_9HELO</name>
<dbReference type="Proteomes" id="UP000566819">
    <property type="component" value="Unassembled WGS sequence"/>
</dbReference>
<organism evidence="2 3">
    <name type="scientific">Cudoniella acicularis</name>
    <dbReference type="NCBI Taxonomy" id="354080"/>
    <lineage>
        <taxon>Eukaryota</taxon>
        <taxon>Fungi</taxon>
        <taxon>Dikarya</taxon>
        <taxon>Ascomycota</taxon>
        <taxon>Pezizomycotina</taxon>
        <taxon>Leotiomycetes</taxon>
        <taxon>Helotiales</taxon>
        <taxon>Tricladiaceae</taxon>
        <taxon>Cudoniella</taxon>
    </lineage>
</organism>
<dbReference type="AlphaFoldDB" id="A0A8H4W0Y1"/>
<feature type="compositionally biased region" description="Polar residues" evidence="1">
    <location>
        <begin position="140"/>
        <end position="163"/>
    </location>
</feature>
<protein>
    <submittedName>
        <fullName evidence="2">Uncharacterized protein</fullName>
    </submittedName>
</protein>
<accession>A0A8H4W0Y1</accession>
<dbReference type="EMBL" id="JAAMPI010000924">
    <property type="protein sequence ID" value="KAF4627705.1"/>
    <property type="molecule type" value="Genomic_DNA"/>
</dbReference>
<comment type="caution">
    <text evidence="2">The sequence shown here is derived from an EMBL/GenBank/DDBJ whole genome shotgun (WGS) entry which is preliminary data.</text>
</comment>
<sequence length="302" mass="33310">MTSSNPPSGPAALKQDLAGEDKDHKEFIHNIPPPNADSADVQKWIQSWFDERSVQFRSLPEIIKKTHWDGQDIYHNTQPQPQATFTMPPFLGSSQPEDAADEQPLRETILPTPGSQEGQGSLVSPSLSQIHPATPALSDSLDSSQNTTQPALQMPNTQPKLSPASAITSLTVEDLKKSIFDAIAKLEAKIEENNTKSSNMVIAALDTVIETLKTRNTEISNIATDIQELREHIKAEKDHMTPDYFSVEAGWKTIQFCHNVAIVINSGMLALLNSIAQAVVIHLLPAIFDVSEVDMRSRKCWE</sequence>
<reference evidence="2 3" key="1">
    <citation type="submission" date="2020-03" db="EMBL/GenBank/DDBJ databases">
        <title>Draft Genome Sequence of Cudoniella acicularis.</title>
        <authorList>
            <person name="Buettner E."/>
            <person name="Kellner H."/>
        </authorList>
    </citation>
    <scope>NUCLEOTIDE SEQUENCE [LARGE SCALE GENOMIC DNA]</scope>
    <source>
        <strain evidence="2 3">DSM 108380</strain>
    </source>
</reference>
<keyword evidence="3" id="KW-1185">Reference proteome</keyword>
<evidence type="ECO:0000313" key="3">
    <source>
        <dbReference type="Proteomes" id="UP000566819"/>
    </source>
</evidence>
<evidence type="ECO:0000313" key="2">
    <source>
        <dbReference type="EMBL" id="KAF4627705.1"/>
    </source>
</evidence>